<organism evidence="1 2">
    <name type="scientific">Penicillium thymicola</name>
    <dbReference type="NCBI Taxonomy" id="293382"/>
    <lineage>
        <taxon>Eukaryota</taxon>
        <taxon>Fungi</taxon>
        <taxon>Dikarya</taxon>
        <taxon>Ascomycota</taxon>
        <taxon>Pezizomycotina</taxon>
        <taxon>Eurotiomycetes</taxon>
        <taxon>Eurotiomycetidae</taxon>
        <taxon>Eurotiales</taxon>
        <taxon>Aspergillaceae</taxon>
        <taxon>Penicillium</taxon>
    </lineage>
</organism>
<reference evidence="1" key="1">
    <citation type="submission" date="2015-06" db="EMBL/GenBank/DDBJ databases">
        <authorList>
            <person name="Nguyen H."/>
        </authorList>
    </citation>
    <scope>NUCLEOTIDE SEQUENCE</scope>
    <source>
        <strain evidence="1">DAOM 180753</strain>
    </source>
</reference>
<keyword evidence="2" id="KW-1185">Reference proteome</keyword>
<name>A0AAI9TT79_PENTH</name>
<dbReference type="AlphaFoldDB" id="A0AAI9TT79"/>
<reference evidence="1" key="2">
    <citation type="journal article" date="2016" name="Fungal Biol.">
        <title>Ochratoxin A production by Penicillium thymicola.</title>
        <authorList>
            <person name="Nguyen H.D.T."/>
            <person name="McMullin D.R."/>
            <person name="Ponomareva E."/>
            <person name="Riley R."/>
            <person name="Pomraning K.R."/>
            <person name="Baker S.E."/>
            <person name="Seifert K.A."/>
        </authorList>
    </citation>
    <scope>NUCLEOTIDE SEQUENCE</scope>
    <source>
        <strain evidence="1">DAOM 180753</strain>
    </source>
</reference>
<dbReference type="EMBL" id="LACB01000008">
    <property type="protein sequence ID" value="KAJ9492637.1"/>
    <property type="molecule type" value="Genomic_DNA"/>
</dbReference>
<sequence>MFLCSKIQPKKENFVKRIFYIQSTSGAQMTMDRAIATGRETNGTPPAVSPIEKFTIYNVVTQLSLYSLASIRMGIWSDSKRNCIGAENGP</sequence>
<protein>
    <submittedName>
        <fullName evidence="1">Uncharacterized protein</fullName>
    </submittedName>
</protein>
<gene>
    <name evidence="1" type="ORF">VN97_g590</name>
</gene>
<dbReference type="Proteomes" id="UP001227192">
    <property type="component" value="Unassembled WGS sequence"/>
</dbReference>
<evidence type="ECO:0000313" key="1">
    <source>
        <dbReference type="EMBL" id="KAJ9492637.1"/>
    </source>
</evidence>
<comment type="caution">
    <text evidence="1">The sequence shown here is derived from an EMBL/GenBank/DDBJ whole genome shotgun (WGS) entry which is preliminary data.</text>
</comment>
<evidence type="ECO:0000313" key="2">
    <source>
        <dbReference type="Proteomes" id="UP001227192"/>
    </source>
</evidence>
<proteinExistence type="predicted"/>
<accession>A0AAI9TT79</accession>